<gene>
    <name evidence="2" type="ORF">OMM_12484</name>
</gene>
<evidence type="ECO:0000259" key="1">
    <source>
        <dbReference type="Pfam" id="PF04865"/>
    </source>
</evidence>
<dbReference type="InterPro" id="IPR006949">
    <property type="entry name" value="Barrel_Baseplate_J-like"/>
</dbReference>
<dbReference type="PANTHER" id="PTHR35862">
    <property type="entry name" value="FELS-2 PROPHAGE PROTEIN"/>
    <property type="match status" value="1"/>
</dbReference>
<dbReference type="PANTHER" id="PTHR35862:SF1">
    <property type="entry name" value="FELS-2 PROPHAGE PROTEIN"/>
    <property type="match status" value="1"/>
</dbReference>
<evidence type="ECO:0000313" key="3">
    <source>
        <dbReference type="Proteomes" id="UP000189670"/>
    </source>
</evidence>
<dbReference type="EMBL" id="ATBP01001817">
    <property type="protein sequence ID" value="ETR66680.1"/>
    <property type="molecule type" value="Genomic_DNA"/>
</dbReference>
<comment type="caution">
    <text evidence="2">The sequence shown here is derived from an EMBL/GenBank/DDBJ whole genome shotgun (WGS) entry which is preliminary data.</text>
</comment>
<organism evidence="2 3">
    <name type="scientific">Candidatus Magnetoglobus multicellularis str. Araruama</name>
    <dbReference type="NCBI Taxonomy" id="890399"/>
    <lineage>
        <taxon>Bacteria</taxon>
        <taxon>Pseudomonadati</taxon>
        <taxon>Thermodesulfobacteriota</taxon>
        <taxon>Desulfobacteria</taxon>
        <taxon>Desulfobacterales</taxon>
        <taxon>Desulfobacteraceae</taxon>
        <taxon>Candidatus Magnetoglobus</taxon>
    </lineage>
</organism>
<accession>A0A1V1NVR9</accession>
<protein>
    <submittedName>
        <fullName evidence="2">Baseplate J family protein</fullName>
    </submittedName>
</protein>
<reference evidence="3" key="1">
    <citation type="submission" date="2012-11" db="EMBL/GenBank/DDBJ databases">
        <authorList>
            <person name="Lucero-Rivera Y.E."/>
            <person name="Tovar-Ramirez D."/>
        </authorList>
    </citation>
    <scope>NUCLEOTIDE SEQUENCE [LARGE SCALE GENOMIC DNA]</scope>
    <source>
        <strain evidence="3">Araruama</strain>
    </source>
</reference>
<feature type="non-terminal residue" evidence="2">
    <location>
        <position position="244"/>
    </location>
</feature>
<name>A0A1V1NVR9_9BACT</name>
<evidence type="ECO:0000313" key="2">
    <source>
        <dbReference type="EMBL" id="ETR66680.1"/>
    </source>
</evidence>
<feature type="domain" description="Baseplate protein J-like barrel" evidence="1">
    <location>
        <begin position="107"/>
        <end position="182"/>
    </location>
</feature>
<sequence>MIDLSALPEITCQASYADILNELKDAYHSATGKILYPSDDITFLLEIIAYQRMVLEYGIMHESKQNLLAYAKGYRLDHIAAMNGLTRLEATCAVSTFRFQFVAHDNNVIVIPKQFQIAKDDVIFQTTHDHLVAIDQTTADIKLQCTQAGTIGNGYIAGEINQIVQPMPFLSQAENITVSAGGAEKEADEAFRNRIQFFPESISAAGPEKAYIFMTKSCHPDVVDVSVSTPTTLMAELAETVSNY</sequence>
<dbReference type="InterPro" id="IPR052726">
    <property type="entry name" value="Phage_Baseplate_Hub"/>
</dbReference>
<dbReference type="Pfam" id="PF04865">
    <property type="entry name" value="Baseplate_J"/>
    <property type="match status" value="1"/>
</dbReference>
<proteinExistence type="predicted"/>
<dbReference type="Proteomes" id="UP000189670">
    <property type="component" value="Unassembled WGS sequence"/>
</dbReference>
<dbReference type="AlphaFoldDB" id="A0A1V1NVR9"/>